<name>A0A4U6VUX9_SETVI</name>
<gene>
    <name evidence="2" type="ORF">SEVIR_2G176350v2</name>
</gene>
<dbReference type="Proteomes" id="UP000298652">
    <property type="component" value="Chromosome 2"/>
</dbReference>
<sequence>MGNCFGLFSATPKPPADGAGDPPTKEEPSSKEPPKSGVSPVGEEEVVKKPLTPPSEHNGLPRVSSRPPSDAVGEAPARTASRS</sequence>
<feature type="region of interest" description="Disordered" evidence="1">
    <location>
        <begin position="1"/>
        <end position="83"/>
    </location>
</feature>
<accession>A0A4U6VUX9</accession>
<evidence type="ECO:0000313" key="2">
    <source>
        <dbReference type="EMBL" id="TKW32573.1"/>
    </source>
</evidence>
<keyword evidence="3" id="KW-1185">Reference proteome</keyword>
<dbReference type="OMA" id="EHNGLPR"/>
<dbReference type="AlphaFoldDB" id="A0A4U6VUX9"/>
<dbReference type="EMBL" id="CM016553">
    <property type="protein sequence ID" value="TKW32573.1"/>
    <property type="molecule type" value="Genomic_DNA"/>
</dbReference>
<evidence type="ECO:0000313" key="3">
    <source>
        <dbReference type="Proteomes" id="UP000298652"/>
    </source>
</evidence>
<organism evidence="2 3">
    <name type="scientific">Setaria viridis</name>
    <name type="common">Green bristlegrass</name>
    <name type="synonym">Setaria italica subsp. viridis</name>
    <dbReference type="NCBI Taxonomy" id="4556"/>
    <lineage>
        <taxon>Eukaryota</taxon>
        <taxon>Viridiplantae</taxon>
        <taxon>Streptophyta</taxon>
        <taxon>Embryophyta</taxon>
        <taxon>Tracheophyta</taxon>
        <taxon>Spermatophyta</taxon>
        <taxon>Magnoliopsida</taxon>
        <taxon>Liliopsida</taxon>
        <taxon>Poales</taxon>
        <taxon>Poaceae</taxon>
        <taxon>PACMAD clade</taxon>
        <taxon>Panicoideae</taxon>
        <taxon>Panicodae</taxon>
        <taxon>Paniceae</taxon>
        <taxon>Cenchrinae</taxon>
        <taxon>Setaria</taxon>
    </lineage>
</organism>
<protein>
    <submittedName>
        <fullName evidence="2">Uncharacterized protein</fullName>
    </submittedName>
</protein>
<dbReference type="Gramene" id="TKW32573">
    <property type="protein sequence ID" value="TKW32573"/>
    <property type="gene ID" value="SEVIR_2G176350v2"/>
</dbReference>
<evidence type="ECO:0000256" key="1">
    <source>
        <dbReference type="SAM" id="MobiDB-lite"/>
    </source>
</evidence>
<proteinExistence type="predicted"/>
<reference evidence="2" key="1">
    <citation type="submission" date="2019-03" db="EMBL/GenBank/DDBJ databases">
        <title>WGS assembly of Setaria viridis.</title>
        <authorList>
            <person name="Huang P."/>
            <person name="Jenkins J."/>
            <person name="Grimwood J."/>
            <person name="Barry K."/>
            <person name="Healey A."/>
            <person name="Mamidi S."/>
            <person name="Sreedasyam A."/>
            <person name="Shu S."/>
            <person name="Feldman M."/>
            <person name="Wu J."/>
            <person name="Yu Y."/>
            <person name="Chen C."/>
            <person name="Johnson J."/>
            <person name="Rokhsar D."/>
            <person name="Baxter I."/>
            <person name="Schmutz J."/>
            <person name="Brutnell T."/>
            <person name="Kellogg E."/>
        </authorList>
    </citation>
    <scope>NUCLEOTIDE SEQUENCE [LARGE SCALE GENOMIC DNA]</scope>
</reference>
<feature type="compositionally biased region" description="Basic and acidic residues" evidence="1">
    <location>
        <begin position="23"/>
        <end position="34"/>
    </location>
</feature>